<name>A0A4Y2G3Y4_ARAVE</name>
<reference evidence="1 2" key="1">
    <citation type="journal article" date="2019" name="Sci. Rep.">
        <title>Orb-weaving spider Araneus ventricosus genome elucidates the spidroin gene catalogue.</title>
        <authorList>
            <person name="Kono N."/>
            <person name="Nakamura H."/>
            <person name="Ohtoshi R."/>
            <person name="Moran D.A.P."/>
            <person name="Shinohara A."/>
            <person name="Yoshida Y."/>
            <person name="Fujiwara M."/>
            <person name="Mori M."/>
            <person name="Tomita M."/>
            <person name="Arakawa K."/>
        </authorList>
    </citation>
    <scope>NUCLEOTIDE SEQUENCE [LARGE SCALE GENOMIC DNA]</scope>
</reference>
<evidence type="ECO:0000313" key="1">
    <source>
        <dbReference type="EMBL" id="GBM47937.1"/>
    </source>
</evidence>
<organism evidence="1 2">
    <name type="scientific">Araneus ventricosus</name>
    <name type="common">Orbweaver spider</name>
    <name type="synonym">Epeira ventricosa</name>
    <dbReference type="NCBI Taxonomy" id="182803"/>
    <lineage>
        <taxon>Eukaryota</taxon>
        <taxon>Metazoa</taxon>
        <taxon>Ecdysozoa</taxon>
        <taxon>Arthropoda</taxon>
        <taxon>Chelicerata</taxon>
        <taxon>Arachnida</taxon>
        <taxon>Araneae</taxon>
        <taxon>Araneomorphae</taxon>
        <taxon>Entelegynae</taxon>
        <taxon>Araneoidea</taxon>
        <taxon>Araneidae</taxon>
        <taxon>Araneus</taxon>
    </lineage>
</organism>
<accession>A0A4Y2G3Y4</accession>
<sequence>MPSRITLATPYWIEKVCTKRSLSPSPNDKGKPAPVAADKRAGEIGLYLSVSQADMDADDKSYLINWFHRFLSFIFYVLGNRNFLRCLPHKSNFRFLICAIRAYSADLRVDIESRTRVRVIEPSRPLLFECLRNMPDGPLGRVFLHKKITFGHPTPSGEMESSCVSLECADSKLFVGCFLNKICPSFRRTSFSFIEGYLRR</sequence>
<comment type="caution">
    <text evidence="1">The sequence shown here is derived from an EMBL/GenBank/DDBJ whole genome shotgun (WGS) entry which is preliminary data.</text>
</comment>
<dbReference type="AlphaFoldDB" id="A0A4Y2G3Y4"/>
<proteinExistence type="predicted"/>
<keyword evidence="2" id="KW-1185">Reference proteome</keyword>
<protein>
    <submittedName>
        <fullName evidence="1">Uncharacterized protein</fullName>
    </submittedName>
</protein>
<dbReference type="EMBL" id="BGPR01098111">
    <property type="protein sequence ID" value="GBM47937.1"/>
    <property type="molecule type" value="Genomic_DNA"/>
</dbReference>
<dbReference type="Proteomes" id="UP000499080">
    <property type="component" value="Unassembled WGS sequence"/>
</dbReference>
<evidence type="ECO:0000313" key="2">
    <source>
        <dbReference type="Proteomes" id="UP000499080"/>
    </source>
</evidence>
<gene>
    <name evidence="1" type="ORF">AVEN_111382_1</name>
</gene>